<accession>A0ABT0DQB0</accession>
<dbReference type="Gene3D" id="3.55.50.30">
    <property type="match status" value="1"/>
</dbReference>
<dbReference type="PANTHER" id="PTHR32552:SF68">
    <property type="entry name" value="FERRICHROME OUTER MEMBRANE TRANSPORTER_PHAGE RECEPTOR"/>
    <property type="match status" value="1"/>
</dbReference>
<reference evidence="19" key="1">
    <citation type="submission" date="2023-07" db="EMBL/GenBank/DDBJ databases">
        <title>Ancylobacter moscoviensis sp. nov., facultatively methylotrophic bacteria from activated sludge and the reclassification of Starkeya novella (Starkey 1934) Kelly et al. 2000 as Ancylobacter novellus comb. nov., Starkeya koreensis Im et al. 2006 as Ancylobacter koreensis comb.nov., Angulomicrobium tetraedrale Vasil'eva et al. 1986 as Ancylobacter tetraedralis comb. nov., Angulomicrobium amanitiforme Fritz et al. 2004 as Ancylobacter amanitiformis comb. nov. and Methylorhabdus multivorans Doronina et al. 1996 as Ancylobacter multivorans comb. nov. and emended description of the genus Ancylobacter.</title>
        <authorList>
            <person name="Doronina N."/>
            <person name="Chemodurova A."/>
            <person name="Grouzdev D."/>
            <person name="Koziaeva V."/>
            <person name="Shi W."/>
            <person name="Wu L."/>
            <person name="Kaparullina E."/>
        </authorList>
    </citation>
    <scope>NUCLEOTIDE SEQUENCE [LARGE SCALE GENOMIC DNA]</scope>
    <source>
        <strain evidence="19">Jip08</strain>
    </source>
</reference>
<evidence type="ECO:0000256" key="3">
    <source>
        <dbReference type="ARBA" id="ARBA00022448"/>
    </source>
</evidence>
<dbReference type="Pfam" id="PF07660">
    <property type="entry name" value="STN"/>
    <property type="match status" value="1"/>
</dbReference>
<dbReference type="InterPro" id="IPR036942">
    <property type="entry name" value="Beta-barrel_TonB_sf"/>
</dbReference>
<dbReference type="NCBIfam" id="TIGR01783">
    <property type="entry name" value="TonB-siderophor"/>
    <property type="match status" value="1"/>
</dbReference>
<dbReference type="InterPro" id="IPR011662">
    <property type="entry name" value="Secretin/TonB_short_N"/>
</dbReference>
<keyword evidence="10 15" id="KW-0798">TonB box</keyword>
<evidence type="ECO:0000256" key="2">
    <source>
        <dbReference type="ARBA" id="ARBA00009810"/>
    </source>
</evidence>
<dbReference type="InterPro" id="IPR039426">
    <property type="entry name" value="TonB-dep_rcpt-like"/>
</dbReference>
<keyword evidence="7 16" id="KW-0732">Signal</keyword>
<keyword evidence="11 14" id="KW-0472">Membrane</keyword>
<dbReference type="PROSITE" id="PS52016">
    <property type="entry name" value="TONB_DEPENDENT_REC_3"/>
    <property type="match status" value="1"/>
</dbReference>
<keyword evidence="9" id="KW-0406">Ion transport</keyword>
<dbReference type="RefSeq" id="WP_247201975.1">
    <property type="nucleotide sequence ID" value="NZ_JALKCG010000007.1"/>
</dbReference>
<dbReference type="InterPro" id="IPR012910">
    <property type="entry name" value="Plug_dom"/>
</dbReference>
<dbReference type="Proteomes" id="UP001202867">
    <property type="component" value="Unassembled WGS sequence"/>
</dbReference>
<evidence type="ECO:0000313" key="18">
    <source>
        <dbReference type="EMBL" id="MCK0209467.1"/>
    </source>
</evidence>
<dbReference type="InterPro" id="IPR000531">
    <property type="entry name" value="Beta-barrel_TonB"/>
</dbReference>
<evidence type="ECO:0000256" key="6">
    <source>
        <dbReference type="ARBA" id="ARBA00022692"/>
    </source>
</evidence>
<evidence type="ECO:0000256" key="4">
    <source>
        <dbReference type="ARBA" id="ARBA00022452"/>
    </source>
</evidence>
<evidence type="ECO:0000256" key="13">
    <source>
        <dbReference type="ARBA" id="ARBA00023237"/>
    </source>
</evidence>
<evidence type="ECO:0000256" key="11">
    <source>
        <dbReference type="ARBA" id="ARBA00023136"/>
    </source>
</evidence>
<evidence type="ECO:0000256" key="7">
    <source>
        <dbReference type="ARBA" id="ARBA00022729"/>
    </source>
</evidence>
<dbReference type="Gene3D" id="2.170.130.10">
    <property type="entry name" value="TonB-dependent receptor, plug domain"/>
    <property type="match status" value="1"/>
</dbReference>
<keyword evidence="5" id="KW-0410">Iron transport</keyword>
<organism evidence="18 19">
    <name type="scientific">Ancylobacter koreensis</name>
    <dbReference type="NCBI Taxonomy" id="266121"/>
    <lineage>
        <taxon>Bacteria</taxon>
        <taxon>Pseudomonadati</taxon>
        <taxon>Pseudomonadota</taxon>
        <taxon>Alphaproteobacteria</taxon>
        <taxon>Hyphomicrobiales</taxon>
        <taxon>Xanthobacteraceae</taxon>
        <taxon>Ancylobacter</taxon>
    </lineage>
</organism>
<comment type="subcellular location">
    <subcellularLocation>
        <location evidence="1 14">Cell outer membrane</location>
        <topology evidence="1 14">Multi-pass membrane protein</topology>
    </subcellularLocation>
</comment>
<evidence type="ECO:0000256" key="12">
    <source>
        <dbReference type="ARBA" id="ARBA00023170"/>
    </source>
</evidence>
<evidence type="ECO:0000256" key="9">
    <source>
        <dbReference type="ARBA" id="ARBA00023065"/>
    </source>
</evidence>
<keyword evidence="19" id="KW-1185">Reference proteome</keyword>
<proteinExistence type="inferred from homology"/>
<evidence type="ECO:0000256" key="10">
    <source>
        <dbReference type="ARBA" id="ARBA00023077"/>
    </source>
</evidence>
<keyword evidence="4 14" id="KW-1134">Transmembrane beta strand</keyword>
<dbReference type="InterPro" id="IPR010105">
    <property type="entry name" value="TonB_sidphr_rcpt"/>
</dbReference>
<feature type="signal peptide" evidence="16">
    <location>
        <begin position="1"/>
        <end position="28"/>
    </location>
</feature>
<keyword evidence="13 14" id="KW-0998">Cell outer membrane</keyword>
<evidence type="ECO:0000256" key="14">
    <source>
        <dbReference type="PROSITE-ProRule" id="PRU01360"/>
    </source>
</evidence>
<sequence>MRGALMRGAAGASIASLALVAAAPTAFAQQAAAVAERSFAVPAGPLSAALVAFGRQAGVQISYVPSVAVGIATQGVSGGMSVEAAVERLLAGTGLSHRFQGGTVVISRPAPAAGDAPGGAIELDTVDVTGDGTDGFVATRTDAGTKTNTPLIEVPQSISVVTRDELNVRNVQTDAEALTYVPGIYAQPFGGAQNQQNPYYIIRGFPSAQGGSYVDGLISYINYRYEPYAYSSYDVVRGPSSSLYGQSDPGGLVNRVSKLPTEETIREVQLQGGNFDRLQGAFDLSGAIDKDKQFLYRLTGLFRDGDAPIVYDYGITAPDERQFIAPALTWQPNDDTTITFLGNYLKDKIGQENSFMWPDTRQLTHLAILPSNYGVWNQEQYAVGYLLEHNFSNDLVFRQNLRYTHMESSIRSGWVWDVTDGWASRVVDGNDERRSDLVMDNQLQYDFRTGPVEHALLAGVDYQNTSDWIAFVDSWDAPPLNIFFPDYGVPLPTATPWQSVTYTGETYGLYFQDQMKFGDGWIVTLGGRQDWVDGRSVGYDLYSADPIIDAKSDDEKFTYRSGVTYVFDNGLAPYASYATSFLPQSGVDAFGNPMKPTTGEQIEAGIKFQPVGWNAMFTAAVFELTKQNVPTPYGEDPFGPQVQDGEVRSRGVELQATVSMNGWNLNASYTYNDVVVTEANPDVPNSSLAIGKHPRWVPDQMASIWLDYTFSNGPLTGLNLGGGVRYVGTTYADALNTIANDPYTLVDAVVRYDLAQLWPQMKGAELAVNATNLLGTEYVTCFSAADCKWGAQRTVMGTLTYRW</sequence>
<evidence type="ECO:0000259" key="17">
    <source>
        <dbReference type="SMART" id="SM00965"/>
    </source>
</evidence>
<dbReference type="EMBL" id="JALKCG010000007">
    <property type="protein sequence ID" value="MCK0209467.1"/>
    <property type="molecule type" value="Genomic_DNA"/>
</dbReference>
<feature type="chain" id="PRO_5047450084" evidence="16">
    <location>
        <begin position="29"/>
        <end position="803"/>
    </location>
</feature>
<feature type="domain" description="Secretin/TonB short N-terminal" evidence="17">
    <location>
        <begin position="59"/>
        <end position="109"/>
    </location>
</feature>
<keyword evidence="3 14" id="KW-0813">Transport</keyword>
<evidence type="ECO:0000256" key="1">
    <source>
        <dbReference type="ARBA" id="ARBA00004571"/>
    </source>
</evidence>
<evidence type="ECO:0000256" key="15">
    <source>
        <dbReference type="RuleBase" id="RU003357"/>
    </source>
</evidence>
<comment type="similarity">
    <text evidence="2 14 15">Belongs to the TonB-dependent receptor family.</text>
</comment>
<comment type="caution">
    <text evidence="18">The sequence shown here is derived from an EMBL/GenBank/DDBJ whole genome shotgun (WGS) entry which is preliminary data.</text>
</comment>
<dbReference type="SMART" id="SM00965">
    <property type="entry name" value="STN"/>
    <property type="match status" value="1"/>
</dbReference>
<dbReference type="Pfam" id="PF00593">
    <property type="entry name" value="TonB_dep_Rec_b-barrel"/>
    <property type="match status" value="1"/>
</dbReference>
<keyword evidence="8" id="KW-0408">Iron</keyword>
<protein>
    <submittedName>
        <fullName evidence="18">TonB-dependent siderophore receptor</fullName>
    </submittedName>
</protein>
<name>A0ABT0DQB0_9HYPH</name>
<keyword evidence="12 18" id="KW-0675">Receptor</keyword>
<dbReference type="CDD" id="cd01347">
    <property type="entry name" value="ligand_gated_channel"/>
    <property type="match status" value="1"/>
</dbReference>
<keyword evidence="6 14" id="KW-0812">Transmembrane</keyword>
<dbReference type="Pfam" id="PF07715">
    <property type="entry name" value="Plug"/>
    <property type="match status" value="1"/>
</dbReference>
<evidence type="ECO:0000313" key="19">
    <source>
        <dbReference type="Proteomes" id="UP001202867"/>
    </source>
</evidence>
<evidence type="ECO:0000256" key="8">
    <source>
        <dbReference type="ARBA" id="ARBA00023004"/>
    </source>
</evidence>
<dbReference type="SUPFAM" id="SSF56935">
    <property type="entry name" value="Porins"/>
    <property type="match status" value="1"/>
</dbReference>
<dbReference type="PANTHER" id="PTHR32552">
    <property type="entry name" value="FERRICHROME IRON RECEPTOR-RELATED"/>
    <property type="match status" value="1"/>
</dbReference>
<dbReference type="Gene3D" id="2.40.170.20">
    <property type="entry name" value="TonB-dependent receptor, beta-barrel domain"/>
    <property type="match status" value="1"/>
</dbReference>
<dbReference type="InterPro" id="IPR037066">
    <property type="entry name" value="Plug_dom_sf"/>
</dbReference>
<evidence type="ECO:0000256" key="5">
    <source>
        <dbReference type="ARBA" id="ARBA00022496"/>
    </source>
</evidence>
<evidence type="ECO:0000256" key="16">
    <source>
        <dbReference type="SAM" id="SignalP"/>
    </source>
</evidence>
<gene>
    <name evidence="18" type="ORF">MWN33_15645</name>
</gene>